<organism evidence="11 12">
    <name type="scientific">Rapidithrix thailandica</name>
    <dbReference type="NCBI Taxonomy" id="413964"/>
    <lineage>
        <taxon>Bacteria</taxon>
        <taxon>Pseudomonadati</taxon>
        <taxon>Bacteroidota</taxon>
        <taxon>Cytophagia</taxon>
        <taxon>Cytophagales</taxon>
        <taxon>Flammeovirgaceae</taxon>
        <taxon>Rapidithrix</taxon>
    </lineage>
</organism>
<dbReference type="RefSeq" id="WP_346824011.1">
    <property type="nucleotide sequence ID" value="NZ_JBDKWZ010000020.1"/>
</dbReference>
<evidence type="ECO:0000256" key="4">
    <source>
        <dbReference type="ARBA" id="ARBA00023110"/>
    </source>
</evidence>
<evidence type="ECO:0000256" key="6">
    <source>
        <dbReference type="PROSITE-ProRule" id="PRU00277"/>
    </source>
</evidence>
<keyword evidence="5 6" id="KW-0413">Isomerase</keyword>
<dbReference type="InterPro" id="IPR046357">
    <property type="entry name" value="PPIase_dom_sf"/>
</dbReference>
<dbReference type="Pfam" id="PF00254">
    <property type="entry name" value="FKBP_C"/>
    <property type="match status" value="1"/>
</dbReference>
<proteinExistence type="inferred from homology"/>
<dbReference type="PANTHER" id="PTHR43811:SF19">
    <property type="entry name" value="39 KDA FK506-BINDING NUCLEAR PROTEIN"/>
    <property type="match status" value="1"/>
</dbReference>
<comment type="catalytic activity">
    <reaction evidence="1 6 7">
        <text>[protein]-peptidylproline (omega=180) = [protein]-peptidylproline (omega=0)</text>
        <dbReference type="Rhea" id="RHEA:16237"/>
        <dbReference type="Rhea" id="RHEA-COMP:10747"/>
        <dbReference type="Rhea" id="RHEA-COMP:10748"/>
        <dbReference type="ChEBI" id="CHEBI:83833"/>
        <dbReference type="ChEBI" id="CHEBI:83834"/>
        <dbReference type="EC" id="5.2.1.8"/>
    </reaction>
</comment>
<dbReference type="InterPro" id="IPR000774">
    <property type="entry name" value="PPIase_FKBP_N"/>
</dbReference>
<evidence type="ECO:0000256" key="3">
    <source>
        <dbReference type="ARBA" id="ARBA00022729"/>
    </source>
</evidence>
<comment type="caution">
    <text evidence="11">The sequence shown here is derived from an EMBL/GenBank/DDBJ whole genome shotgun (WGS) entry which is preliminary data.</text>
</comment>
<feature type="chain" id="PRO_5043364956" description="Peptidyl-prolyl cis-trans isomerase" evidence="9">
    <location>
        <begin position="20"/>
        <end position="257"/>
    </location>
</feature>
<feature type="signal peptide" evidence="9">
    <location>
        <begin position="1"/>
        <end position="19"/>
    </location>
</feature>
<accession>A0AAW9SK61</accession>
<dbReference type="GO" id="GO:0003755">
    <property type="term" value="F:peptidyl-prolyl cis-trans isomerase activity"/>
    <property type="evidence" value="ECO:0007669"/>
    <property type="project" value="UniProtKB-UniRule"/>
</dbReference>
<dbReference type="PANTHER" id="PTHR43811">
    <property type="entry name" value="FKBP-TYPE PEPTIDYL-PROLYL CIS-TRANS ISOMERASE FKPA"/>
    <property type="match status" value="1"/>
</dbReference>
<evidence type="ECO:0000259" key="10">
    <source>
        <dbReference type="PROSITE" id="PS50059"/>
    </source>
</evidence>
<evidence type="ECO:0000256" key="2">
    <source>
        <dbReference type="ARBA" id="ARBA00006577"/>
    </source>
</evidence>
<dbReference type="EMBL" id="JBDKWZ010000020">
    <property type="protein sequence ID" value="MEN7551231.1"/>
    <property type="molecule type" value="Genomic_DNA"/>
</dbReference>
<dbReference type="Gene3D" id="3.10.50.40">
    <property type="match status" value="1"/>
</dbReference>
<evidence type="ECO:0000256" key="7">
    <source>
        <dbReference type="RuleBase" id="RU003915"/>
    </source>
</evidence>
<dbReference type="InterPro" id="IPR001179">
    <property type="entry name" value="PPIase_FKBP_dom"/>
</dbReference>
<keyword evidence="8" id="KW-0175">Coiled coil</keyword>
<dbReference type="EC" id="5.2.1.8" evidence="7"/>
<keyword evidence="12" id="KW-1185">Reference proteome</keyword>
<dbReference type="InterPro" id="IPR036944">
    <property type="entry name" value="PPIase_FKBP_N_sf"/>
</dbReference>
<evidence type="ECO:0000256" key="8">
    <source>
        <dbReference type="SAM" id="Coils"/>
    </source>
</evidence>
<evidence type="ECO:0000256" key="5">
    <source>
        <dbReference type="ARBA" id="ARBA00023235"/>
    </source>
</evidence>
<reference evidence="11 12" key="1">
    <citation type="submission" date="2024-04" db="EMBL/GenBank/DDBJ databases">
        <title>Novel genus in family Flammeovirgaceae.</title>
        <authorList>
            <person name="Nguyen T.H."/>
            <person name="Vuong T.Q."/>
            <person name="Le H."/>
            <person name="Kim S.-G."/>
        </authorList>
    </citation>
    <scope>NUCLEOTIDE SEQUENCE [LARGE SCALE GENOMIC DNA]</scope>
    <source>
        <strain evidence="11 12">JCM 23209</strain>
    </source>
</reference>
<dbReference type="SUPFAM" id="SSF54534">
    <property type="entry name" value="FKBP-like"/>
    <property type="match status" value="1"/>
</dbReference>
<evidence type="ECO:0000313" key="11">
    <source>
        <dbReference type="EMBL" id="MEN7551231.1"/>
    </source>
</evidence>
<dbReference type="GO" id="GO:0006457">
    <property type="term" value="P:protein folding"/>
    <property type="evidence" value="ECO:0007669"/>
    <property type="project" value="InterPro"/>
</dbReference>
<dbReference type="FunFam" id="3.10.50.40:FF:000045">
    <property type="entry name" value="Peptidyl-prolyl cis-trans isomerase"/>
    <property type="match status" value="1"/>
</dbReference>
<protein>
    <recommendedName>
        <fullName evidence="7">Peptidyl-prolyl cis-trans isomerase</fullName>
        <ecNumber evidence="7">5.2.1.8</ecNumber>
    </recommendedName>
</protein>
<comment type="similarity">
    <text evidence="2 7">Belongs to the FKBP-type PPIase family.</text>
</comment>
<feature type="domain" description="PPIase FKBP-type" evidence="10">
    <location>
        <begin position="171"/>
        <end position="257"/>
    </location>
</feature>
<dbReference type="PROSITE" id="PS50059">
    <property type="entry name" value="FKBP_PPIASE"/>
    <property type="match status" value="1"/>
</dbReference>
<evidence type="ECO:0000256" key="9">
    <source>
        <dbReference type="SAM" id="SignalP"/>
    </source>
</evidence>
<sequence>MRRFVCIFLLSALSTSLFAQSKKELKANNASLNTENTELKEQLAQQNEELEKFRKALEVNMDEKHQKASYAIGVMLGTNIKSQGGDSLKVDAIVVGLKDALKDTQKMDLQECSFLLQSYMKEVMERKTAALKKEGQDFLEANKEKEGVVTTESGLQYKVLVEGKGNSPDASSQVTVHYKGLLLDGTTFDSSYERGEPASFQLNQVIKGWTEALQLMKEGGKWMVYLPYDLAYGERGAGNDIPPYATLIFEVELIKVH</sequence>
<evidence type="ECO:0000256" key="1">
    <source>
        <dbReference type="ARBA" id="ARBA00000971"/>
    </source>
</evidence>
<keyword evidence="4 6" id="KW-0697">Rotamase</keyword>
<gene>
    <name evidence="11" type="ORF">AAG747_25155</name>
</gene>
<evidence type="ECO:0000313" key="12">
    <source>
        <dbReference type="Proteomes" id="UP001403385"/>
    </source>
</evidence>
<dbReference type="Pfam" id="PF01346">
    <property type="entry name" value="FKBP_N"/>
    <property type="match status" value="1"/>
</dbReference>
<dbReference type="Proteomes" id="UP001403385">
    <property type="component" value="Unassembled WGS sequence"/>
</dbReference>
<dbReference type="AlphaFoldDB" id="A0AAW9SK61"/>
<dbReference type="Gene3D" id="1.10.287.460">
    <property type="entry name" value="Peptidyl-prolyl cis-trans isomerase, FKBP-type, N-terminal domain"/>
    <property type="match status" value="1"/>
</dbReference>
<keyword evidence="3 9" id="KW-0732">Signal</keyword>
<name>A0AAW9SK61_9BACT</name>
<feature type="coiled-coil region" evidence="8">
    <location>
        <begin position="22"/>
        <end position="67"/>
    </location>
</feature>